<reference evidence="3 4" key="1">
    <citation type="submission" date="2022-06" db="EMBL/GenBank/DDBJ databases">
        <title>Rhizosaccharibacter gen. nov. sp. nov. KSS12, endophytic bacteria isolated from sugarcane.</title>
        <authorList>
            <person name="Pitiwittayakul N."/>
        </authorList>
    </citation>
    <scope>NUCLEOTIDE SEQUENCE [LARGE SCALE GENOMIC DNA]</scope>
    <source>
        <strain evidence="3 4">KSS12</strain>
    </source>
</reference>
<evidence type="ECO:0000313" key="3">
    <source>
        <dbReference type="EMBL" id="MCQ8241385.1"/>
    </source>
</evidence>
<name>A0ABT1VYV7_9PROT</name>
<protein>
    <submittedName>
        <fullName evidence="3">CopD family protein</fullName>
    </submittedName>
</protein>
<keyword evidence="4" id="KW-1185">Reference proteome</keyword>
<dbReference type="Proteomes" id="UP001524547">
    <property type="component" value="Unassembled WGS sequence"/>
</dbReference>
<dbReference type="InterPro" id="IPR008457">
    <property type="entry name" value="Cu-R_CopD_dom"/>
</dbReference>
<dbReference type="RefSeq" id="WP_422920126.1">
    <property type="nucleotide sequence ID" value="NZ_JAMZEJ010000006.1"/>
</dbReference>
<feature type="domain" description="Copper resistance protein D" evidence="2">
    <location>
        <begin position="62"/>
        <end position="158"/>
    </location>
</feature>
<keyword evidence="1" id="KW-0472">Membrane</keyword>
<dbReference type="EMBL" id="JAMZEJ010000006">
    <property type="protein sequence ID" value="MCQ8241385.1"/>
    <property type="molecule type" value="Genomic_DNA"/>
</dbReference>
<accession>A0ABT1VYV7</accession>
<feature type="transmembrane region" description="Helical" evidence="1">
    <location>
        <begin position="20"/>
        <end position="46"/>
    </location>
</feature>
<comment type="caution">
    <text evidence="3">The sequence shown here is derived from an EMBL/GenBank/DDBJ whole genome shotgun (WGS) entry which is preliminary data.</text>
</comment>
<keyword evidence="1" id="KW-1133">Transmembrane helix</keyword>
<dbReference type="Pfam" id="PF05425">
    <property type="entry name" value="CopD"/>
    <property type="match status" value="1"/>
</dbReference>
<keyword evidence="1" id="KW-0812">Transmembrane</keyword>
<organism evidence="3 4">
    <name type="scientific">Rhizosaccharibacter radicis</name>
    <dbReference type="NCBI Taxonomy" id="2782605"/>
    <lineage>
        <taxon>Bacteria</taxon>
        <taxon>Pseudomonadati</taxon>
        <taxon>Pseudomonadota</taxon>
        <taxon>Alphaproteobacteria</taxon>
        <taxon>Acetobacterales</taxon>
        <taxon>Acetobacteraceae</taxon>
        <taxon>Rhizosaccharibacter</taxon>
    </lineage>
</organism>
<evidence type="ECO:0000256" key="1">
    <source>
        <dbReference type="SAM" id="Phobius"/>
    </source>
</evidence>
<feature type="transmembrane region" description="Helical" evidence="1">
    <location>
        <begin position="139"/>
        <end position="159"/>
    </location>
</feature>
<sequence length="164" mass="18095">MNSHMMGAAGASAGSATLWGLVLTVHLLGMATWIGGGAYALFVLNPSLRLLDNTQRVSIQLQTLKRYFLLVWHAMPLVLISGWLMLFFREGGFANPDWHLHAMQGLGLLMAAVFLYAFFGPFRKARRAIRPQPALFDRLRGLVTLSVFLGILVVIDAALDHNFG</sequence>
<gene>
    <name evidence="3" type="ORF">NFI88_11095</name>
</gene>
<feature type="transmembrane region" description="Helical" evidence="1">
    <location>
        <begin position="100"/>
        <end position="119"/>
    </location>
</feature>
<evidence type="ECO:0000313" key="4">
    <source>
        <dbReference type="Proteomes" id="UP001524547"/>
    </source>
</evidence>
<proteinExistence type="predicted"/>
<feature type="transmembrane region" description="Helical" evidence="1">
    <location>
        <begin position="67"/>
        <end position="88"/>
    </location>
</feature>
<evidence type="ECO:0000259" key="2">
    <source>
        <dbReference type="Pfam" id="PF05425"/>
    </source>
</evidence>